<dbReference type="InterPro" id="IPR013321">
    <property type="entry name" value="Arc_rbn_hlx_hlx"/>
</dbReference>
<evidence type="ECO:0000313" key="2">
    <source>
        <dbReference type="Proteomes" id="UP000819052"/>
    </source>
</evidence>
<dbReference type="SUPFAM" id="SSF47598">
    <property type="entry name" value="Ribbon-helix-helix"/>
    <property type="match status" value="1"/>
</dbReference>
<dbReference type="CDD" id="cd22233">
    <property type="entry name" value="RHH_CopAso-like"/>
    <property type="match status" value="1"/>
</dbReference>
<keyword evidence="2" id="KW-1185">Reference proteome</keyword>
<dbReference type="InterPro" id="IPR010985">
    <property type="entry name" value="Ribbon_hlx_hlx"/>
</dbReference>
<proteinExistence type="predicted"/>
<dbReference type="RefSeq" id="WP_167080363.1">
    <property type="nucleotide sequence ID" value="NZ_VVIW01000026.1"/>
</dbReference>
<dbReference type="Gene3D" id="1.10.1220.10">
    <property type="entry name" value="Met repressor-like"/>
    <property type="match status" value="1"/>
</dbReference>
<dbReference type="Proteomes" id="UP000819052">
    <property type="component" value="Unassembled WGS sequence"/>
</dbReference>
<reference evidence="1 2" key="1">
    <citation type="submission" date="2019-09" db="EMBL/GenBank/DDBJ databases">
        <title>Taxonomy of Antarctic Massilia spp.: description of Massilia rubra sp. nov., Massilia aquatica sp. nov., Massilia mucilaginosa sp. nov., Massilia frigida sp. nov. isolated from streams, lakes and regoliths.</title>
        <authorList>
            <person name="Holochova P."/>
            <person name="Sedlacek I."/>
            <person name="Kralova S."/>
            <person name="Maslanova I."/>
            <person name="Busse H.-J."/>
            <person name="Stankova E."/>
            <person name="Vrbovska V."/>
            <person name="Kovarovic V."/>
            <person name="Bartak M."/>
            <person name="Svec P."/>
            <person name="Pantucek R."/>
        </authorList>
    </citation>
    <scope>NUCLEOTIDE SEQUENCE [LARGE SCALE GENOMIC DNA]</scope>
    <source>
        <strain evidence="1 2">CCM 8693</strain>
    </source>
</reference>
<protein>
    <submittedName>
        <fullName evidence="1">CopG family transcriptional regulator</fullName>
    </submittedName>
</protein>
<accession>A0ABX0MAI6</accession>
<organism evidence="1 2">
    <name type="scientific">Massilia aquatica</name>
    <dbReference type="NCBI Taxonomy" id="2609000"/>
    <lineage>
        <taxon>Bacteria</taxon>
        <taxon>Pseudomonadati</taxon>
        <taxon>Pseudomonadota</taxon>
        <taxon>Betaproteobacteria</taxon>
        <taxon>Burkholderiales</taxon>
        <taxon>Oxalobacteraceae</taxon>
        <taxon>Telluria group</taxon>
        <taxon>Massilia</taxon>
    </lineage>
</organism>
<sequence length="94" mass="11013">MSDLTSLALELDRETQRRLNRLAEARQLSPHLMMNEAIAQYLEREEKTEVFRQETLDSWNEYQATGLHVTGEEVIAWLETWGDENELPAPECHK</sequence>
<name>A0ABX0MAI6_9BURK</name>
<comment type="caution">
    <text evidence="1">The sequence shown here is derived from an EMBL/GenBank/DDBJ whole genome shotgun (WGS) entry which is preliminary data.</text>
</comment>
<dbReference type="EMBL" id="VVIW01000026">
    <property type="protein sequence ID" value="NHZ44037.1"/>
    <property type="molecule type" value="Genomic_DNA"/>
</dbReference>
<gene>
    <name evidence="1" type="ORF">F1609_28300</name>
</gene>
<evidence type="ECO:0000313" key="1">
    <source>
        <dbReference type="EMBL" id="NHZ44037.1"/>
    </source>
</evidence>